<dbReference type="CDD" id="cd02440">
    <property type="entry name" value="AdoMet_MTases"/>
    <property type="match status" value="1"/>
</dbReference>
<keyword evidence="1 3" id="KW-0808">Transferase</keyword>
<gene>
    <name evidence="3" type="primary">tehB</name>
    <name evidence="3" type="ORF">NIG5292_02837</name>
</gene>
<dbReference type="InterPro" id="IPR029063">
    <property type="entry name" value="SAM-dependent_MTases_sf"/>
</dbReference>
<keyword evidence="4" id="KW-1185">Reference proteome</keyword>
<sequence>MNQWDQRFEADEYVFGTEPAKALLKLEPYLVPNGTTLVVADGEGRNSVYLASKGFKVTATDYSKVGVDKARRLARDRIVSVHYVVEDIFDRDWGSEQYDNVVAVFIQFVPPAQMTEVLTGLATSVKPNGTLLVHGYTPAQVEFGTGGPPNAEHMYTEALLRETYQNLDIQVCEEYIDTLNEGRGHSGKSALIDFVGNKKA</sequence>
<dbReference type="OrthoDB" id="9786503at2"/>
<protein>
    <submittedName>
        <fullName evidence="3">Tellurite methyltransferase</fullName>
        <ecNumber evidence="3">2.1.1.265</ecNumber>
    </submittedName>
</protein>
<dbReference type="PANTHER" id="PTHR43861">
    <property type="entry name" value="TRANS-ACONITATE 2-METHYLTRANSFERASE-RELATED"/>
    <property type="match status" value="1"/>
</dbReference>
<dbReference type="Pfam" id="PF13649">
    <property type="entry name" value="Methyltransf_25"/>
    <property type="match status" value="1"/>
</dbReference>
<dbReference type="InterPro" id="IPR041698">
    <property type="entry name" value="Methyltransf_25"/>
</dbReference>
<accession>A0A0U1NPS7</accession>
<proteinExistence type="predicted"/>
<dbReference type="PANTHER" id="PTHR43861:SF3">
    <property type="entry name" value="PUTATIVE (AFU_ORTHOLOGUE AFUA_2G14390)-RELATED"/>
    <property type="match status" value="1"/>
</dbReference>
<feature type="domain" description="Methyltransferase" evidence="2">
    <location>
        <begin position="39"/>
        <end position="129"/>
    </location>
</feature>
<dbReference type="SUPFAM" id="SSF53335">
    <property type="entry name" value="S-adenosyl-L-methionine-dependent methyltransferases"/>
    <property type="match status" value="1"/>
</dbReference>
<reference evidence="3 4" key="1">
    <citation type="submission" date="2015-04" db="EMBL/GenBank/DDBJ databases">
        <authorList>
            <person name="Syromyatnikov M.Y."/>
            <person name="Popov V.N."/>
        </authorList>
    </citation>
    <scope>NUCLEOTIDE SEQUENCE [LARGE SCALE GENOMIC DNA]</scope>
    <source>
        <strain evidence="3 4">CECT 5292</strain>
    </source>
</reference>
<evidence type="ECO:0000313" key="3">
    <source>
        <dbReference type="EMBL" id="CRK76770.1"/>
    </source>
</evidence>
<dbReference type="EMBL" id="CVQV01000039">
    <property type="protein sequence ID" value="CRK76770.1"/>
    <property type="molecule type" value="Genomic_DNA"/>
</dbReference>
<evidence type="ECO:0000313" key="4">
    <source>
        <dbReference type="Proteomes" id="UP000048949"/>
    </source>
</evidence>
<dbReference type="Proteomes" id="UP000048949">
    <property type="component" value="Unassembled WGS sequence"/>
</dbReference>
<dbReference type="RefSeq" id="WP_048600157.1">
    <property type="nucleotide sequence ID" value="NZ_CBFHGK010000049.1"/>
</dbReference>
<dbReference type="STRING" id="282199.GCA_001049735_02836"/>
<dbReference type="GO" id="GO:0032259">
    <property type="term" value="P:methylation"/>
    <property type="evidence" value="ECO:0007669"/>
    <property type="project" value="UniProtKB-KW"/>
</dbReference>
<evidence type="ECO:0000256" key="1">
    <source>
        <dbReference type="ARBA" id="ARBA00022679"/>
    </source>
</evidence>
<dbReference type="GO" id="GO:0008168">
    <property type="term" value="F:methyltransferase activity"/>
    <property type="evidence" value="ECO:0007669"/>
    <property type="project" value="UniProtKB-KW"/>
</dbReference>
<evidence type="ECO:0000259" key="2">
    <source>
        <dbReference type="Pfam" id="PF13649"/>
    </source>
</evidence>
<dbReference type="Gene3D" id="3.40.50.150">
    <property type="entry name" value="Vaccinia Virus protein VP39"/>
    <property type="match status" value="1"/>
</dbReference>
<organism evidence="3 4">
    <name type="scientific">Nereida ignava</name>
    <dbReference type="NCBI Taxonomy" id="282199"/>
    <lineage>
        <taxon>Bacteria</taxon>
        <taxon>Pseudomonadati</taxon>
        <taxon>Pseudomonadota</taxon>
        <taxon>Alphaproteobacteria</taxon>
        <taxon>Rhodobacterales</taxon>
        <taxon>Roseobacteraceae</taxon>
        <taxon>Nereida</taxon>
    </lineage>
</organism>
<name>A0A0U1NPS7_9RHOB</name>
<keyword evidence="3" id="KW-0489">Methyltransferase</keyword>
<dbReference type="EC" id="2.1.1.265" evidence="3"/>
<dbReference type="AlphaFoldDB" id="A0A0U1NPS7"/>